<keyword evidence="2" id="KW-1185">Reference proteome</keyword>
<gene>
    <name evidence="1" type="ORF">CCAP1982_LOCUS7000</name>
</gene>
<reference evidence="1" key="1">
    <citation type="submission" date="2020-11" db="EMBL/GenBank/DDBJ databases">
        <authorList>
            <person name="Whitehead M."/>
        </authorList>
    </citation>
    <scope>NUCLEOTIDE SEQUENCE</scope>
    <source>
        <strain evidence="1">EGII</strain>
    </source>
</reference>
<accession>A0A811UI63</accession>
<protein>
    <submittedName>
        <fullName evidence="1">(Mediterranean fruit fly) hypothetical protein</fullName>
    </submittedName>
</protein>
<name>A0A811UI63_CERCA</name>
<evidence type="ECO:0000313" key="1">
    <source>
        <dbReference type="EMBL" id="CAD6998400.1"/>
    </source>
</evidence>
<dbReference type="EMBL" id="CAJHJT010000012">
    <property type="protein sequence ID" value="CAD6998400.1"/>
    <property type="molecule type" value="Genomic_DNA"/>
</dbReference>
<evidence type="ECO:0000313" key="2">
    <source>
        <dbReference type="Proteomes" id="UP000606786"/>
    </source>
</evidence>
<dbReference type="AlphaFoldDB" id="A0A811UI63"/>
<comment type="caution">
    <text evidence="1">The sequence shown here is derived from an EMBL/GenBank/DDBJ whole genome shotgun (WGS) entry which is preliminary data.</text>
</comment>
<organism evidence="1 2">
    <name type="scientific">Ceratitis capitata</name>
    <name type="common">Mediterranean fruit fly</name>
    <name type="synonym">Tephritis capitata</name>
    <dbReference type="NCBI Taxonomy" id="7213"/>
    <lineage>
        <taxon>Eukaryota</taxon>
        <taxon>Metazoa</taxon>
        <taxon>Ecdysozoa</taxon>
        <taxon>Arthropoda</taxon>
        <taxon>Hexapoda</taxon>
        <taxon>Insecta</taxon>
        <taxon>Pterygota</taxon>
        <taxon>Neoptera</taxon>
        <taxon>Endopterygota</taxon>
        <taxon>Diptera</taxon>
        <taxon>Brachycera</taxon>
        <taxon>Muscomorpha</taxon>
        <taxon>Tephritoidea</taxon>
        <taxon>Tephritidae</taxon>
        <taxon>Ceratitis</taxon>
        <taxon>Ceratitis</taxon>
    </lineage>
</organism>
<proteinExistence type="predicted"/>
<sequence length="109" mass="11795">MFNLSHSISECMCATFVCTYVCICHALSQPPLRARGGALLSRAACPTDTKQAHAASVVYIYANASASASRFDNIDGVCTCRRRNMRLVICLFSDQMAASVMAVMTALTY</sequence>
<dbReference type="Proteomes" id="UP000606786">
    <property type="component" value="Unassembled WGS sequence"/>
</dbReference>